<evidence type="ECO:0000313" key="5">
    <source>
        <dbReference type="Proteomes" id="UP000075950"/>
    </source>
</evidence>
<keyword evidence="4" id="KW-1185">Reference proteome</keyword>
<dbReference type="PROSITE" id="PS51704">
    <property type="entry name" value="GP_PDE"/>
    <property type="match status" value="1"/>
</dbReference>
<proteinExistence type="predicted"/>
<dbReference type="Gene3D" id="3.20.20.190">
    <property type="entry name" value="Phosphatidylinositol (PI) phosphodiesterase"/>
    <property type="match status" value="1"/>
</dbReference>
<reference evidence="3 4" key="1">
    <citation type="submission" date="2014-11" db="EMBL/GenBank/DDBJ databases">
        <title>Draft Genome Sequence of Brevibacterium linens AE038-8.</title>
        <authorList>
            <person name="Maizel D."/>
            <person name="Utturkar S.M."/>
            <person name="Brown S.D."/>
            <person name="Ferrero M."/>
            <person name="Rosen B.P."/>
        </authorList>
    </citation>
    <scope>NUCLEOTIDE SEQUENCE [LARGE SCALE GENOMIC DNA]</scope>
    <source>
        <strain evidence="3 4">AE038-8</strain>
    </source>
</reference>
<accession>A0A142NMB1</accession>
<dbReference type="RefSeq" id="WP_052239801.1">
    <property type="nucleotide sequence ID" value="NZ_CP014869.1"/>
</dbReference>
<dbReference type="PATRIC" id="fig|1703.6.peg.902"/>
<dbReference type="Pfam" id="PF03009">
    <property type="entry name" value="GDPD"/>
    <property type="match status" value="1"/>
</dbReference>
<accession>A0A0B9A487</accession>
<dbReference type="GO" id="GO:0006629">
    <property type="term" value="P:lipid metabolic process"/>
    <property type="evidence" value="ECO:0007669"/>
    <property type="project" value="InterPro"/>
</dbReference>
<dbReference type="InterPro" id="IPR017946">
    <property type="entry name" value="PLC-like_Pdiesterase_TIM-brl"/>
</dbReference>
<dbReference type="EMBL" id="CP014869">
    <property type="protein sequence ID" value="AMT93935.1"/>
    <property type="molecule type" value="Genomic_DNA"/>
</dbReference>
<dbReference type="AlphaFoldDB" id="A0A0B9A487"/>
<reference evidence="5" key="2">
    <citation type="submission" date="2016-03" db="EMBL/GenBank/DDBJ databases">
        <authorList>
            <person name="Ploux O."/>
        </authorList>
    </citation>
    <scope>NUCLEOTIDE SEQUENCE [LARGE SCALE GENOMIC DNA]</scope>
    <source>
        <strain evidence="5">BS258</strain>
    </source>
</reference>
<evidence type="ECO:0000313" key="4">
    <source>
        <dbReference type="Proteomes" id="UP000031488"/>
    </source>
</evidence>
<dbReference type="Proteomes" id="UP000075950">
    <property type="component" value="Chromosome"/>
</dbReference>
<protein>
    <submittedName>
        <fullName evidence="2">Glycerophosphodiester phosphodiesterase</fullName>
    </submittedName>
    <submittedName>
        <fullName evidence="3">Glycerophosphoryl diester phosphodiesterase</fullName>
    </submittedName>
</protein>
<dbReference type="PANTHER" id="PTHR46211:SF14">
    <property type="entry name" value="GLYCEROPHOSPHODIESTER PHOSPHODIESTERASE"/>
    <property type="match status" value="1"/>
</dbReference>
<dbReference type="PANTHER" id="PTHR46211">
    <property type="entry name" value="GLYCEROPHOSPHORYL DIESTER PHOSPHODIESTERASE"/>
    <property type="match status" value="1"/>
</dbReference>
<gene>
    <name evidence="2" type="ORF">A2T55_09230</name>
    <name evidence="3" type="ORF">AE0388_1016</name>
</gene>
<dbReference type="GO" id="GO:0008081">
    <property type="term" value="F:phosphoric diester hydrolase activity"/>
    <property type="evidence" value="ECO:0007669"/>
    <property type="project" value="InterPro"/>
</dbReference>
<dbReference type="KEGG" id="bly:A2T55_09230"/>
<reference evidence="2" key="3">
    <citation type="submission" date="2016-03" db="EMBL/GenBank/DDBJ databases">
        <authorList>
            <person name="Zhu Y."/>
            <person name="Sun C."/>
        </authorList>
    </citation>
    <scope>NUCLEOTIDE SEQUENCE</scope>
    <source>
        <strain evidence="2">BS258</strain>
    </source>
</reference>
<dbReference type="Proteomes" id="UP000031488">
    <property type="component" value="Unassembled WGS sequence"/>
</dbReference>
<dbReference type="OrthoDB" id="5241788at2"/>
<name>A0A0B9A487_BRELN</name>
<sequence length="254" mass="27272">MNSQREVIADPEIIAHRGGLWPGMSENTLEAFTAAAAAGVEWMETDVHASADGILFAAHDADLNRIAGLPHSIRDLPADELDDVELLAGGRLPRLEALLEALPGVQWNIDVKAAHSIGPMIRFAHNFNAVDRIRLASFDSRTLRRLRTALPGVRTSTGTTETALFALGRLPGVPDHGVAPLPPGVDALQVPASFRRIPVVTADFVARAHQSGLFVHVWTINDEATMRSLLDLGVDGIVTDDVDLGLEVLASRRG</sequence>
<organism evidence="3 4">
    <name type="scientific">Brevibacterium linens</name>
    <dbReference type="NCBI Taxonomy" id="1703"/>
    <lineage>
        <taxon>Bacteria</taxon>
        <taxon>Bacillati</taxon>
        <taxon>Actinomycetota</taxon>
        <taxon>Actinomycetes</taxon>
        <taxon>Micrococcales</taxon>
        <taxon>Brevibacteriaceae</taxon>
        <taxon>Brevibacterium</taxon>
    </lineage>
</organism>
<dbReference type="SUPFAM" id="SSF51695">
    <property type="entry name" value="PLC-like phosphodiesterases"/>
    <property type="match status" value="1"/>
</dbReference>
<evidence type="ECO:0000313" key="2">
    <source>
        <dbReference type="EMBL" id="AMT93935.1"/>
    </source>
</evidence>
<evidence type="ECO:0000313" key="3">
    <source>
        <dbReference type="EMBL" id="KHS53528.1"/>
    </source>
</evidence>
<dbReference type="InterPro" id="IPR030395">
    <property type="entry name" value="GP_PDE_dom"/>
</dbReference>
<feature type="domain" description="GP-PDE" evidence="1">
    <location>
        <begin position="11"/>
        <end position="249"/>
    </location>
</feature>
<dbReference type="EMBL" id="JTJZ01000015">
    <property type="protein sequence ID" value="KHS53528.1"/>
    <property type="molecule type" value="Genomic_DNA"/>
</dbReference>
<evidence type="ECO:0000259" key="1">
    <source>
        <dbReference type="PROSITE" id="PS51704"/>
    </source>
</evidence>